<dbReference type="GO" id="GO:0016758">
    <property type="term" value="F:hexosyltransferase activity"/>
    <property type="evidence" value="ECO:0007669"/>
    <property type="project" value="UniProtKB-ARBA"/>
</dbReference>
<comment type="caution">
    <text evidence="2">The sequence shown here is derived from an EMBL/GenBank/DDBJ whole genome shotgun (WGS) entry which is preliminary data.</text>
</comment>
<dbReference type="SUPFAM" id="SSF53448">
    <property type="entry name" value="Nucleotide-diphospho-sugar transferases"/>
    <property type="match status" value="1"/>
</dbReference>
<feature type="domain" description="Glycosyltransferase 2-like" evidence="1">
    <location>
        <begin position="10"/>
        <end position="111"/>
    </location>
</feature>
<dbReference type="PANTHER" id="PTHR22916">
    <property type="entry name" value="GLYCOSYLTRANSFERASE"/>
    <property type="match status" value="1"/>
</dbReference>
<dbReference type="InterPro" id="IPR029044">
    <property type="entry name" value="Nucleotide-diphossugar_trans"/>
</dbReference>
<dbReference type="Proteomes" id="UP001241110">
    <property type="component" value="Unassembled WGS sequence"/>
</dbReference>
<dbReference type="AlphaFoldDB" id="A0AAE3U5M2"/>
<dbReference type="EC" id="2.4.-.-" evidence="2"/>
<dbReference type="InterPro" id="IPR001173">
    <property type="entry name" value="Glyco_trans_2-like"/>
</dbReference>
<keyword evidence="2" id="KW-0808">Transferase</keyword>
<dbReference type="EMBL" id="JASJOS010000003">
    <property type="protein sequence ID" value="MDJ1480421.1"/>
    <property type="molecule type" value="Genomic_DNA"/>
</dbReference>
<evidence type="ECO:0000259" key="1">
    <source>
        <dbReference type="Pfam" id="PF00535"/>
    </source>
</evidence>
<accession>A0AAE3U5M2</accession>
<evidence type="ECO:0000313" key="3">
    <source>
        <dbReference type="Proteomes" id="UP001241110"/>
    </source>
</evidence>
<dbReference type="Gene3D" id="3.90.550.10">
    <property type="entry name" value="Spore Coat Polysaccharide Biosynthesis Protein SpsA, Chain A"/>
    <property type="match status" value="1"/>
</dbReference>
<name>A0AAE3U5M2_9BACT</name>
<keyword evidence="2" id="KW-0328">Glycosyltransferase</keyword>
<protein>
    <submittedName>
        <fullName evidence="2">Glycosyltransferase family 2 protein</fullName>
        <ecNumber evidence="2">2.4.-.-</ecNumber>
    </submittedName>
</protein>
<sequence>MEFQNTIFFSIIIPTYNRASFLPVTLQSLLKQTFKDYEVIVVDDGSTDNTEELMKGLANVHIRYYKKENGERAAARNFGIKQARGQYITFLDSDDIFYEQCLSNAYESILKFDNPPLLHVAYEVTDSNLKPKVKVNNLVSDDIYVLVKGNPLSCMGVFLRRDIANTYKFTEDRALAGSEDWELWLRVVANVGIKVDNRISAALIDHDSRSVKHFAEGNLVERKELALRYAFEDETVKKIFSPYWKKINSYCDSYIALHLVLGHQYRKGLSFWFTSILEYPLSLFERRSMAIVKYSLLGLLKR</sequence>
<organism evidence="2 3">
    <name type="scientific">Xanthocytophaga flava</name>
    <dbReference type="NCBI Taxonomy" id="3048013"/>
    <lineage>
        <taxon>Bacteria</taxon>
        <taxon>Pseudomonadati</taxon>
        <taxon>Bacteroidota</taxon>
        <taxon>Cytophagia</taxon>
        <taxon>Cytophagales</taxon>
        <taxon>Rhodocytophagaceae</taxon>
        <taxon>Xanthocytophaga</taxon>
    </lineage>
</organism>
<evidence type="ECO:0000313" key="2">
    <source>
        <dbReference type="EMBL" id="MDJ1480421.1"/>
    </source>
</evidence>
<proteinExistence type="predicted"/>
<reference evidence="2" key="1">
    <citation type="submission" date="2023-05" db="EMBL/GenBank/DDBJ databases">
        <authorList>
            <person name="Zhang X."/>
        </authorList>
    </citation>
    <scope>NUCLEOTIDE SEQUENCE</scope>
    <source>
        <strain evidence="2">YF14B1</strain>
    </source>
</reference>
<dbReference type="RefSeq" id="WP_313977082.1">
    <property type="nucleotide sequence ID" value="NZ_JASJOS010000003.1"/>
</dbReference>
<dbReference type="PANTHER" id="PTHR22916:SF3">
    <property type="entry name" value="UDP-GLCNAC:BETAGAL BETA-1,3-N-ACETYLGLUCOSAMINYLTRANSFERASE-LIKE PROTEIN 1"/>
    <property type="match status" value="1"/>
</dbReference>
<dbReference type="CDD" id="cd00761">
    <property type="entry name" value="Glyco_tranf_GTA_type"/>
    <property type="match status" value="1"/>
</dbReference>
<gene>
    <name evidence="2" type="ORF">QNI16_07995</name>
</gene>
<dbReference type="Pfam" id="PF00535">
    <property type="entry name" value="Glycos_transf_2"/>
    <property type="match status" value="1"/>
</dbReference>